<evidence type="ECO:0000313" key="2">
    <source>
        <dbReference type="EMBL" id="MBD1420575.1"/>
    </source>
</evidence>
<dbReference type="Proteomes" id="UP000651112">
    <property type="component" value="Unassembled WGS sequence"/>
</dbReference>
<keyword evidence="3" id="KW-1185">Reference proteome</keyword>
<dbReference type="EMBL" id="JACNYL010000001">
    <property type="protein sequence ID" value="MBD1420575.1"/>
    <property type="molecule type" value="Genomic_DNA"/>
</dbReference>
<evidence type="ECO:0000313" key="3">
    <source>
        <dbReference type="Proteomes" id="UP000651112"/>
    </source>
</evidence>
<comment type="caution">
    <text evidence="2">The sequence shown here is derived from an EMBL/GenBank/DDBJ whole genome shotgun (WGS) entry which is preliminary data.</text>
</comment>
<dbReference type="RefSeq" id="WP_190312330.1">
    <property type="nucleotide sequence ID" value="NZ_JACNYL010000001.1"/>
</dbReference>
<feature type="chain" id="PRO_5047291126" description="Outer membrane protein beta-barrel domain-containing protein" evidence="1">
    <location>
        <begin position="24"/>
        <end position="172"/>
    </location>
</feature>
<evidence type="ECO:0000256" key="1">
    <source>
        <dbReference type="SAM" id="SignalP"/>
    </source>
</evidence>
<sequence>MTKIKNIAFITLMYILYATTSPAQSFQKGDKMLNLGVGIGGGFGIPIGLSYEQAISDRISVGAYAAFSTKKESFGGYGNWKYTHILAAAKGSYHLKVNSTKFDPYGGIMLGYNIASVKWNGTDDAPISASAGGFLWGGHIGSRYWFTEKVGAFAEIGYGAGILNVGITFKLK</sequence>
<evidence type="ECO:0008006" key="4">
    <source>
        <dbReference type="Google" id="ProtNLM"/>
    </source>
</evidence>
<protein>
    <recommendedName>
        <fullName evidence="4">Outer membrane protein beta-barrel domain-containing protein</fullName>
    </recommendedName>
</protein>
<gene>
    <name evidence="2" type="ORF">H8B21_03230</name>
</gene>
<feature type="signal peptide" evidence="1">
    <location>
        <begin position="1"/>
        <end position="23"/>
    </location>
</feature>
<reference evidence="2 3" key="1">
    <citation type="submission" date="2020-08" db="EMBL/GenBank/DDBJ databases">
        <title>Sphingobacterium sp. DN00404 isolated from aquaculture water.</title>
        <authorList>
            <person name="Zhang M."/>
        </authorList>
    </citation>
    <scope>NUCLEOTIDE SEQUENCE [LARGE SCALE GENOMIC DNA]</scope>
    <source>
        <strain evidence="2 3">KCTC 42746</strain>
    </source>
</reference>
<dbReference type="Gene3D" id="2.40.160.20">
    <property type="match status" value="1"/>
</dbReference>
<keyword evidence="1" id="KW-0732">Signal</keyword>
<accession>A0ABR7XN26</accession>
<name>A0ABR7XN26_9SPHI</name>
<dbReference type="SUPFAM" id="SSF56925">
    <property type="entry name" value="OMPA-like"/>
    <property type="match status" value="1"/>
</dbReference>
<organism evidence="2 3">
    <name type="scientific">Sphingobacterium chuzhouense</name>
    <dbReference type="NCBI Taxonomy" id="1742264"/>
    <lineage>
        <taxon>Bacteria</taxon>
        <taxon>Pseudomonadati</taxon>
        <taxon>Bacteroidota</taxon>
        <taxon>Sphingobacteriia</taxon>
        <taxon>Sphingobacteriales</taxon>
        <taxon>Sphingobacteriaceae</taxon>
        <taxon>Sphingobacterium</taxon>
    </lineage>
</organism>
<dbReference type="InterPro" id="IPR011250">
    <property type="entry name" value="OMP/PagP_B-barrel"/>
</dbReference>
<proteinExistence type="predicted"/>